<dbReference type="EMBL" id="BPLR01006331">
    <property type="protein sequence ID" value="GIY09112.1"/>
    <property type="molecule type" value="Genomic_DNA"/>
</dbReference>
<evidence type="ECO:0000256" key="1">
    <source>
        <dbReference type="SAM" id="MobiDB-lite"/>
    </source>
</evidence>
<keyword evidence="3" id="KW-1185">Reference proteome</keyword>
<sequence length="107" mass="11404">MAEKNKRFGTAMLLGWYEARKNLFLKCTNFNDGRMLACPRPQLRLPARPGITQESVKRLGSAHRQAASPSSFLEAQSVPLCHQGGPGAGNKCGGHPPAGATGLESSN</sequence>
<evidence type="ECO:0000313" key="3">
    <source>
        <dbReference type="Proteomes" id="UP001054945"/>
    </source>
</evidence>
<reference evidence="2 3" key="1">
    <citation type="submission" date="2021-06" db="EMBL/GenBank/DDBJ databases">
        <title>Caerostris extrusa draft genome.</title>
        <authorList>
            <person name="Kono N."/>
            <person name="Arakawa K."/>
        </authorList>
    </citation>
    <scope>NUCLEOTIDE SEQUENCE [LARGE SCALE GENOMIC DNA]</scope>
</reference>
<feature type="region of interest" description="Disordered" evidence="1">
    <location>
        <begin position="84"/>
        <end position="107"/>
    </location>
</feature>
<comment type="caution">
    <text evidence="2">The sequence shown here is derived from an EMBL/GenBank/DDBJ whole genome shotgun (WGS) entry which is preliminary data.</text>
</comment>
<dbReference type="Proteomes" id="UP001054945">
    <property type="component" value="Unassembled WGS sequence"/>
</dbReference>
<organism evidence="2 3">
    <name type="scientific">Caerostris extrusa</name>
    <name type="common">Bark spider</name>
    <name type="synonym">Caerostris bankana</name>
    <dbReference type="NCBI Taxonomy" id="172846"/>
    <lineage>
        <taxon>Eukaryota</taxon>
        <taxon>Metazoa</taxon>
        <taxon>Ecdysozoa</taxon>
        <taxon>Arthropoda</taxon>
        <taxon>Chelicerata</taxon>
        <taxon>Arachnida</taxon>
        <taxon>Araneae</taxon>
        <taxon>Araneomorphae</taxon>
        <taxon>Entelegynae</taxon>
        <taxon>Araneoidea</taxon>
        <taxon>Araneidae</taxon>
        <taxon>Caerostris</taxon>
    </lineage>
</organism>
<accession>A0AAV4QII8</accession>
<name>A0AAV4QII8_CAEEX</name>
<dbReference type="AlphaFoldDB" id="A0AAV4QII8"/>
<protein>
    <submittedName>
        <fullName evidence="2">Uncharacterized protein</fullName>
    </submittedName>
</protein>
<gene>
    <name evidence="2" type="ORF">CEXT_451001</name>
</gene>
<proteinExistence type="predicted"/>
<evidence type="ECO:0000313" key="2">
    <source>
        <dbReference type="EMBL" id="GIY09112.1"/>
    </source>
</evidence>